<sequence>MSSFFHSLVSLTRPTGVRDHIVAIGFRDGPEAGLSQLQPLLAEPALATYHYLSAARADFLRQLHRWSEAAAAYDEALSLTDNDVERAFLTDRLNRVRRHLG</sequence>
<dbReference type="PANTHER" id="PTHR47756">
    <property type="entry name" value="BLL6612 PROTEIN-RELATED"/>
    <property type="match status" value="1"/>
</dbReference>
<dbReference type="PANTHER" id="PTHR47756:SF2">
    <property type="entry name" value="BLL6612 PROTEIN"/>
    <property type="match status" value="1"/>
</dbReference>
<gene>
    <name evidence="1" type="ORF">PU630_05100</name>
</gene>
<evidence type="ECO:0000313" key="2">
    <source>
        <dbReference type="Proteomes" id="UP001214553"/>
    </source>
</evidence>
<name>A0ABY8C0Y6_9MICO</name>
<accession>A0ABY8C0Y6</accession>
<reference evidence="1 2" key="1">
    <citation type="submission" date="2023-03" db="EMBL/GenBank/DDBJ databases">
        <title>Genome sequence of Microbacterium sp. KACC 23027.</title>
        <authorList>
            <person name="Kim S."/>
            <person name="Heo J."/>
            <person name="Kwon S.-W."/>
        </authorList>
    </citation>
    <scope>NUCLEOTIDE SEQUENCE [LARGE SCALE GENOMIC DNA]</scope>
    <source>
        <strain evidence="1 2">KACC 23027</strain>
    </source>
</reference>
<dbReference type="Proteomes" id="UP001214553">
    <property type="component" value="Chromosome"/>
</dbReference>
<keyword evidence="2" id="KW-1185">Reference proteome</keyword>
<evidence type="ECO:0000313" key="1">
    <source>
        <dbReference type="EMBL" id="WEG09935.1"/>
    </source>
</evidence>
<proteinExistence type="predicted"/>
<protein>
    <recommendedName>
        <fullName evidence="3">RNA polymerase sigma-70 factor, ECF subfamily</fullName>
    </recommendedName>
</protein>
<organism evidence="1 2">
    <name type="scientific">Microbacterium horticulturae</name>
    <dbReference type="NCBI Taxonomy" id="3028316"/>
    <lineage>
        <taxon>Bacteria</taxon>
        <taxon>Bacillati</taxon>
        <taxon>Actinomycetota</taxon>
        <taxon>Actinomycetes</taxon>
        <taxon>Micrococcales</taxon>
        <taxon>Microbacteriaceae</taxon>
        <taxon>Microbacterium</taxon>
    </lineage>
</organism>
<dbReference type="RefSeq" id="WP_275279284.1">
    <property type="nucleotide sequence ID" value="NZ_CP119108.1"/>
</dbReference>
<dbReference type="EMBL" id="CP119108">
    <property type="protein sequence ID" value="WEG09935.1"/>
    <property type="molecule type" value="Genomic_DNA"/>
</dbReference>
<evidence type="ECO:0008006" key="3">
    <source>
        <dbReference type="Google" id="ProtNLM"/>
    </source>
</evidence>